<feature type="compositionally biased region" description="Polar residues" evidence="19">
    <location>
        <begin position="1165"/>
        <end position="1176"/>
    </location>
</feature>
<dbReference type="InterPro" id="IPR036961">
    <property type="entry name" value="Kinesin_motor_dom_sf"/>
</dbReference>
<dbReference type="AlphaFoldDB" id="A0A1I8PVR6"/>
<keyword evidence="11 18" id="KW-0175">Coiled coil</keyword>
<evidence type="ECO:0000256" key="11">
    <source>
        <dbReference type="ARBA" id="ARBA00023054"/>
    </source>
</evidence>
<dbReference type="InterPro" id="IPR027417">
    <property type="entry name" value="P-loop_NTPase"/>
</dbReference>
<evidence type="ECO:0000256" key="10">
    <source>
        <dbReference type="ARBA" id="ARBA00023014"/>
    </source>
</evidence>
<comment type="cofactor">
    <cofactor evidence="1">
        <name>[4Fe-4S] cluster</name>
        <dbReference type="ChEBI" id="CHEBI:49883"/>
    </cofactor>
</comment>
<dbReference type="GO" id="GO:0051231">
    <property type="term" value="P:spindle elongation"/>
    <property type="evidence" value="ECO:0007669"/>
    <property type="project" value="TreeGrafter"/>
</dbReference>
<feature type="region of interest" description="Disordered" evidence="19">
    <location>
        <begin position="1066"/>
        <end position="1085"/>
    </location>
</feature>
<dbReference type="GO" id="GO:0008017">
    <property type="term" value="F:microtubule binding"/>
    <property type="evidence" value="ECO:0007669"/>
    <property type="project" value="InterPro"/>
</dbReference>
<evidence type="ECO:0000313" key="22">
    <source>
        <dbReference type="Proteomes" id="UP000095300"/>
    </source>
</evidence>
<dbReference type="GO" id="GO:0005874">
    <property type="term" value="C:microtubule"/>
    <property type="evidence" value="ECO:0007669"/>
    <property type="project" value="UniProtKB-KW"/>
</dbReference>
<comment type="similarity">
    <text evidence="17">Belongs to the TRAFAC class myosin-kinesin ATPase superfamily. Kinesin family.</text>
</comment>
<evidence type="ECO:0000259" key="20">
    <source>
        <dbReference type="PROSITE" id="PS50067"/>
    </source>
</evidence>
<dbReference type="EnsemblMetazoa" id="SCAU011557-RK">
    <property type="protein sequence ID" value="SCAU011557-PK"/>
    <property type="gene ID" value="SCAU011557"/>
</dbReference>
<dbReference type="PANTHER" id="PTHR47969">
    <property type="entry name" value="CHROMOSOME-ASSOCIATED KINESIN KIF4A-RELATED"/>
    <property type="match status" value="1"/>
</dbReference>
<dbReference type="InterPro" id="IPR001752">
    <property type="entry name" value="Kinesin_motor_dom"/>
</dbReference>
<accession>A0A1I8PVR6</accession>
<evidence type="ECO:0000256" key="2">
    <source>
        <dbReference type="ARBA" id="ARBA00004123"/>
    </source>
</evidence>
<dbReference type="InterPro" id="IPR019821">
    <property type="entry name" value="Kinesin_motor_CS"/>
</dbReference>
<dbReference type="GO" id="GO:0005875">
    <property type="term" value="C:microtubule associated complex"/>
    <property type="evidence" value="ECO:0007669"/>
    <property type="project" value="TreeGrafter"/>
</dbReference>
<evidence type="ECO:0000256" key="14">
    <source>
        <dbReference type="ARBA" id="ARBA00023212"/>
    </source>
</evidence>
<keyword evidence="7 17" id="KW-0547">Nucleotide-binding</keyword>
<dbReference type="FunFam" id="3.40.850.10:FF:000038">
    <property type="entry name" value="chromosome-associated kinesin KIF4A"/>
    <property type="match status" value="1"/>
</dbReference>
<evidence type="ECO:0000256" key="12">
    <source>
        <dbReference type="ARBA" id="ARBA00023125"/>
    </source>
</evidence>
<keyword evidence="6" id="KW-0479">Metal-binding</keyword>
<keyword evidence="4" id="KW-0963">Cytoplasm</keyword>
<feature type="compositionally biased region" description="Polar residues" evidence="19">
    <location>
        <begin position="1066"/>
        <end position="1082"/>
    </location>
</feature>
<dbReference type="PANTHER" id="PTHR47969:SF15">
    <property type="entry name" value="CHROMOSOME-ASSOCIATED KINESIN KIF4A-RELATED"/>
    <property type="match status" value="1"/>
</dbReference>
<dbReference type="GO" id="GO:0003677">
    <property type="term" value="F:DNA binding"/>
    <property type="evidence" value="ECO:0007669"/>
    <property type="project" value="UniProtKB-KW"/>
</dbReference>
<dbReference type="Proteomes" id="UP000095300">
    <property type="component" value="Unassembled WGS sequence"/>
</dbReference>
<dbReference type="SMART" id="SM00129">
    <property type="entry name" value="KISc"/>
    <property type="match status" value="1"/>
</dbReference>
<evidence type="ECO:0000256" key="1">
    <source>
        <dbReference type="ARBA" id="ARBA00001966"/>
    </source>
</evidence>
<dbReference type="VEuPathDB" id="VectorBase:SCAU011557"/>
<feature type="region of interest" description="Disordered" evidence="19">
    <location>
        <begin position="1153"/>
        <end position="1199"/>
    </location>
</feature>
<evidence type="ECO:0000313" key="21">
    <source>
        <dbReference type="EnsemblMetazoa" id="SCAU011557-PK"/>
    </source>
</evidence>
<comment type="subcellular location">
    <subcellularLocation>
        <location evidence="3">Cytoplasm</location>
        <location evidence="3">Cytoskeleton</location>
    </subcellularLocation>
    <subcellularLocation>
        <location evidence="2">Nucleus</location>
    </subcellularLocation>
</comment>
<evidence type="ECO:0000256" key="15">
    <source>
        <dbReference type="ARBA" id="ARBA00023242"/>
    </source>
</evidence>
<dbReference type="GO" id="GO:0051536">
    <property type="term" value="F:iron-sulfur cluster binding"/>
    <property type="evidence" value="ECO:0007669"/>
    <property type="project" value="UniProtKB-KW"/>
</dbReference>
<feature type="compositionally biased region" description="Polar residues" evidence="19">
    <location>
        <begin position="1033"/>
        <end position="1042"/>
    </location>
</feature>
<feature type="coiled-coil region" evidence="18">
    <location>
        <begin position="826"/>
        <end position="886"/>
    </location>
</feature>
<dbReference type="PROSITE" id="PS50067">
    <property type="entry name" value="KINESIN_MOTOR_2"/>
    <property type="match status" value="1"/>
</dbReference>
<evidence type="ECO:0000256" key="19">
    <source>
        <dbReference type="SAM" id="MobiDB-lite"/>
    </source>
</evidence>
<evidence type="ECO:0000256" key="6">
    <source>
        <dbReference type="ARBA" id="ARBA00022723"/>
    </source>
</evidence>
<feature type="domain" description="Kinesin motor" evidence="20">
    <location>
        <begin position="6"/>
        <end position="332"/>
    </location>
</feature>
<evidence type="ECO:0000256" key="18">
    <source>
        <dbReference type="SAM" id="Coils"/>
    </source>
</evidence>
<dbReference type="GO" id="GO:0005634">
    <property type="term" value="C:nucleus"/>
    <property type="evidence" value="ECO:0007669"/>
    <property type="project" value="UniProtKB-SubCell"/>
</dbReference>
<keyword evidence="5" id="KW-0493">Microtubule</keyword>
<feature type="compositionally biased region" description="Acidic residues" evidence="19">
    <location>
        <begin position="992"/>
        <end position="1012"/>
    </location>
</feature>
<dbReference type="Gene3D" id="3.40.850.10">
    <property type="entry name" value="Kinesin motor domain"/>
    <property type="match status" value="1"/>
</dbReference>
<keyword evidence="13 17" id="KW-0505">Motor protein</keyword>
<feature type="coiled-coil region" evidence="18">
    <location>
        <begin position="547"/>
        <end position="670"/>
    </location>
</feature>
<dbReference type="CDD" id="cd01372">
    <property type="entry name" value="KISc_KIF4"/>
    <property type="match status" value="1"/>
</dbReference>
<evidence type="ECO:0000256" key="4">
    <source>
        <dbReference type="ARBA" id="ARBA00022490"/>
    </source>
</evidence>
<dbReference type="GO" id="GO:0005829">
    <property type="term" value="C:cytosol"/>
    <property type="evidence" value="ECO:0007669"/>
    <property type="project" value="UniProtKB-ARBA"/>
</dbReference>
<evidence type="ECO:0000256" key="5">
    <source>
        <dbReference type="ARBA" id="ARBA00022701"/>
    </source>
</evidence>
<keyword evidence="12" id="KW-0238">DNA-binding</keyword>
<keyword evidence="8 17" id="KW-0067">ATP-binding</keyword>
<gene>
    <name evidence="21" type="primary">106088708</name>
</gene>
<dbReference type="InterPro" id="IPR027640">
    <property type="entry name" value="Kinesin-like_fam"/>
</dbReference>
<organism evidence="21 22">
    <name type="scientific">Stomoxys calcitrans</name>
    <name type="common">Stable fly</name>
    <name type="synonym">Conops calcitrans</name>
    <dbReference type="NCBI Taxonomy" id="35570"/>
    <lineage>
        <taxon>Eukaryota</taxon>
        <taxon>Metazoa</taxon>
        <taxon>Ecdysozoa</taxon>
        <taxon>Arthropoda</taxon>
        <taxon>Hexapoda</taxon>
        <taxon>Insecta</taxon>
        <taxon>Pterygota</taxon>
        <taxon>Neoptera</taxon>
        <taxon>Endopterygota</taxon>
        <taxon>Diptera</taxon>
        <taxon>Brachycera</taxon>
        <taxon>Muscomorpha</taxon>
        <taxon>Muscoidea</taxon>
        <taxon>Muscidae</taxon>
        <taxon>Stomoxys</taxon>
    </lineage>
</organism>
<dbReference type="Pfam" id="PF25764">
    <property type="entry name" value="KIF21A_4th"/>
    <property type="match status" value="1"/>
</dbReference>
<dbReference type="GO" id="GO:0046872">
    <property type="term" value="F:metal ion binding"/>
    <property type="evidence" value="ECO:0007669"/>
    <property type="project" value="UniProtKB-KW"/>
</dbReference>
<feature type="coiled-coil region" evidence="18">
    <location>
        <begin position="696"/>
        <end position="758"/>
    </location>
</feature>
<keyword evidence="14" id="KW-0206">Cytoskeleton</keyword>
<evidence type="ECO:0000256" key="17">
    <source>
        <dbReference type="PROSITE-ProRule" id="PRU00283"/>
    </source>
</evidence>
<dbReference type="GO" id="GO:0007052">
    <property type="term" value="P:mitotic spindle organization"/>
    <property type="evidence" value="ECO:0007669"/>
    <property type="project" value="TreeGrafter"/>
</dbReference>
<dbReference type="GO" id="GO:0003777">
    <property type="term" value="F:microtubule motor activity"/>
    <property type="evidence" value="ECO:0007669"/>
    <property type="project" value="InterPro"/>
</dbReference>
<dbReference type="PRINTS" id="PR00380">
    <property type="entry name" value="KINESINHEAVY"/>
</dbReference>
<evidence type="ECO:0000256" key="7">
    <source>
        <dbReference type="ARBA" id="ARBA00022741"/>
    </source>
</evidence>
<keyword evidence="9" id="KW-0408">Iron</keyword>
<evidence type="ECO:0000256" key="9">
    <source>
        <dbReference type="ARBA" id="ARBA00023004"/>
    </source>
</evidence>
<sequence length="1236" mass="139346">MGDLESVRVALRVRPLVPSEINRGCQVAVEKVEGQNQVVVNNTDAFSFNFVFDYQDTQEQVYNMSVSDMLDKLFGGFNATILAYGQTGSGKTHTMGTAFNGALDADVGVIPRAMHDIFERIKKLSDTYDFSVKCSFMELYQEQLYDLLSNKSRDESIVDMREDRSGIIMVGLTEQQVLTAQETTDCLVRGSTGRAVASTAMNEASSRSHAIFTVTLQATKKDESRAVTTSKFHLVDLAGSERSKKTGATGDRFKEGVKINQGLLALGNVISALGDGKGAGFVRYRDSKLTRLLQDSLGGNSVTLMIACVSPADYNVAETLSTLRYADRARKIKNKPIVNQDPHAAEINRLKGIIQKLRVELLTKGGTMSSSLTTELEGVTPPVLPLMTSSMPNIVASEEQNRKYKELQDKYRALQQQWQMTLHDVTEHELRAHIAETAQETLKTKTDEMKSYILEISSKCKNNSMDEEKLMETVMCISKMVEGFDEELAKAQTELLDHKNSSSMGDSVSADMDGENEENEGSLASSSEMHALVQERTDAFTNKQMEINDQLRRINRELSLKEQLQQRMAGNFSKFSTLDEDMEEKFKECEQKIQELENEKAELLDKLKHVKENASAKLAEERRKRLQALEQEINDMKRKNLQQAKLLKIREKETQKIKNLSFEIQAMKESKVKLIRAMRAESENFRQFKMMREKELMQLRNKDRKMQNEMARKEALHNKQRNVLKRKCEEAMAINKRLKDALERQKVAQTQRQKLQSAKDANAASMKIDQVIACVEREIEVIISLIDAERTLEQLMDDRGIISSRLGELQKQQPLPEPNSQAALEIAVMQEEIDMRNAQISDLQQKVCANDLDKLIQTLADSVQSIAEARAVFKHLLKSLVELRREQAQATEDLRSQLHAADDRCNEAFKTIKQMKLEHEEVIAEYEEKITVALTPEQEQRLKLQEEQQKKIESLMIELENYKQIRAADMNHTPLPAKKKKSSAKSTAIKEEEADEEEYIEEIEVTSEEEDGSTSSSDPDWEQTPLVRKKRANSMQQRTFRISKSMSQSDISHHMEEDQQQISFESNHSGTLGGTTKATGQGQHKRKSKGCSCRGNCCNKRCGCNSLDQKCSVNCSCTALCKNRIMPIFENDDESSASANVVAANDTDAAGDAANSTHIMKNGKRSSTNANSNDSVTDNENDHDDNNKNKSNTSDDTYVTTKSNLNATTAYLTPKMARLSTFNFDTATAKKKFFND</sequence>
<keyword evidence="15" id="KW-0539">Nucleus</keyword>
<dbReference type="GO" id="GO:0005524">
    <property type="term" value="F:ATP binding"/>
    <property type="evidence" value="ECO:0007669"/>
    <property type="project" value="UniProtKB-UniRule"/>
</dbReference>
<proteinExistence type="inferred from homology"/>
<dbReference type="KEGG" id="scac:106088708"/>
<reference evidence="21" key="1">
    <citation type="submission" date="2020-05" db="UniProtKB">
        <authorList>
            <consortium name="EnsemblMetazoa"/>
        </authorList>
    </citation>
    <scope>IDENTIFICATION</scope>
    <source>
        <strain evidence="21">USDA</strain>
    </source>
</reference>
<dbReference type="Pfam" id="PF00225">
    <property type="entry name" value="Kinesin"/>
    <property type="match status" value="1"/>
</dbReference>
<evidence type="ECO:0000256" key="3">
    <source>
        <dbReference type="ARBA" id="ARBA00004245"/>
    </source>
</evidence>
<protein>
    <recommendedName>
        <fullName evidence="20">Kinesin motor domain-containing protein</fullName>
    </recommendedName>
</protein>
<feature type="region of interest" description="Disordered" evidence="19">
    <location>
        <begin position="495"/>
        <end position="527"/>
    </location>
</feature>
<dbReference type="SUPFAM" id="SSF52540">
    <property type="entry name" value="P-loop containing nucleoside triphosphate hydrolases"/>
    <property type="match status" value="1"/>
</dbReference>
<comment type="cofactor">
    <cofactor evidence="16">
        <name>[2Fe-2S] cluster</name>
        <dbReference type="ChEBI" id="CHEBI:190135"/>
    </cofactor>
</comment>
<dbReference type="GO" id="GO:0007018">
    <property type="term" value="P:microtubule-based movement"/>
    <property type="evidence" value="ECO:0007669"/>
    <property type="project" value="InterPro"/>
</dbReference>
<dbReference type="OrthoDB" id="3176171at2759"/>
<feature type="region of interest" description="Disordered" evidence="19">
    <location>
        <begin position="970"/>
        <end position="1042"/>
    </location>
</feature>
<keyword evidence="10" id="KW-0411">Iron-sulfur</keyword>
<keyword evidence="22" id="KW-1185">Reference proteome</keyword>
<feature type="binding site" evidence="17">
    <location>
        <begin position="85"/>
        <end position="92"/>
    </location>
    <ligand>
        <name>ATP</name>
        <dbReference type="ChEBI" id="CHEBI:30616"/>
    </ligand>
</feature>
<evidence type="ECO:0000256" key="8">
    <source>
        <dbReference type="ARBA" id="ARBA00022840"/>
    </source>
</evidence>
<evidence type="ECO:0000256" key="13">
    <source>
        <dbReference type="ARBA" id="ARBA00023175"/>
    </source>
</evidence>
<dbReference type="STRING" id="35570.A0A1I8PVR6"/>
<evidence type="ECO:0000256" key="16">
    <source>
        <dbReference type="ARBA" id="ARBA00034078"/>
    </source>
</evidence>
<name>A0A1I8PVR6_STOCA</name>
<dbReference type="PROSITE" id="PS00411">
    <property type="entry name" value="KINESIN_MOTOR_1"/>
    <property type="match status" value="1"/>
</dbReference>